<sequence>MNNITTTKFNLQRLNIPPATKFLLILLTFFSILLQFIKFQTYKQLILQGEKNIDSNYIVVPILQLIPNQIIWHPWTLTTSIFIDLTIWRFLLSFIQIFIGGKFIERSWSSKELIKFIILICSISNFITILSLIFIGLFINLNYIDIPIDGNLSLLISFLVVFKQLIPEHSIVLFKGTIHARIKHLPFLILIILSIISILTISITPLLQSWIGFLISWIYLRFYQNNIVDPLLPQSINDQTNTTNSNSNSNLKGDASEIFSLIHFFPNFLHPILSPIFNQIYQIFINLKILPKFNDLDIENGNLIANRRLTGQQPSQPIDSRNAAERRRQVALKVLEERIGEDLKKPEIQGN</sequence>
<evidence type="ECO:0000256" key="1">
    <source>
        <dbReference type="ARBA" id="ARBA00004141"/>
    </source>
</evidence>
<dbReference type="InterPro" id="IPR035952">
    <property type="entry name" value="Rhomboid-like_sf"/>
</dbReference>
<dbReference type="SUPFAM" id="SSF144091">
    <property type="entry name" value="Rhomboid-like"/>
    <property type="match status" value="1"/>
</dbReference>
<feature type="transmembrane region" description="Helical" evidence="5">
    <location>
        <begin position="187"/>
        <end position="220"/>
    </location>
</feature>
<evidence type="ECO:0000256" key="3">
    <source>
        <dbReference type="ARBA" id="ARBA00022989"/>
    </source>
</evidence>
<dbReference type="Pfam" id="PF08551">
    <property type="entry name" value="DUF1751"/>
    <property type="match status" value="1"/>
</dbReference>
<evidence type="ECO:0000313" key="6">
    <source>
        <dbReference type="EMBL" id="KAH3676015.1"/>
    </source>
</evidence>
<dbReference type="Proteomes" id="UP000769528">
    <property type="component" value="Unassembled WGS sequence"/>
</dbReference>
<dbReference type="PANTHER" id="PTHR13377:SF3">
    <property type="entry name" value="TRANSMEMBRANE PROTEIN 115"/>
    <property type="match status" value="1"/>
</dbReference>
<dbReference type="GO" id="GO:0006890">
    <property type="term" value="P:retrograde vesicle-mediated transport, Golgi to endoplasmic reticulum"/>
    <property type="evidence" value="ECO:0007669"/>
    <property type="project" value="InterPro"/>
</dbReference>
<comment type="subcellular location">
    <subcellularLocation>
        <location evidence="1">Membrane</location>
        <topology evidence="1">Multi-pass membrane protein</topology>
    </subcellularLocation>
</comment>
<keyword evidence="4 5" id="KW-0472">Membrane</keyword>
<reference evidence="6" key="1">
    <citation type="journal article" date="2021" name="Open Biol.">
        <title>Shared evolutionary footprints suggest mitochondrial oxidative damage underlies multiple complex I losses in fungi.</title>
        <authorList>
            <person name="Schikora-Tamarit M.A."/>
            <person name="Marcet-Houben M."/>
            <person name="Nosek J."/>
            <person name="Gabaldon T."/>
        </authorList>
    </citation>
    <scope>NUCLEOTIDE SEQUENCE</scope>
    <source>
        <strain evidence="6">CBS6341</strain>
    </source>
</reference>
<gene>
    <name evidence="6" type="ORF">WICMUC_002311</name>
</gene>
<dbReference type="EMBL" id="JAEUBF010000681">
    <property type="protein sequence ID" value="KAH3676015.1"/>
    <property type="molecule type" value="Genomic_DNA"/>
</dbReference>
<feature type="transmembrane region" description="Helical" evidence="5">
    <location>
        <begin position="146"/>
        <end position="166"/>
    </location>
</feature>
<name>A0A9P8PQV6_9ASCO</name>
<keyword evidence="7" id="KW-1185">Reference proteome</keyword>
<keyword evidence="2 5" id="KW-0812">Transmembrane</keyword>
<evidence type="ECO:0000256" key="4">
    <source>
        <dbReference type="ARBA" id="ARBA00023136"/>
    </source>
</evidence>
<organism evidence="6 7">
    <name type="scientific">Wickerhamomyces mucosus</name>
    <dbReference type="NCBI Taxonomy" id="1378264"/>
    <lineage>
        <taxon>Eukaryota</taxon>
        <taxon>Fungi</taxon>
        <taxon>Dikarya</taxon>
        <taxon>Ascomycota</taxon>
        <taxon>Saccharomycotina</taxon>
        <taxon>Saccharomycetes</taxon>
        <taxon>Phaffomycetales</taxon>
        <taxon>Wickerhamomycetaceae</taxon>
        <taxon>Wickerhamomyces</taxon>
    </lineage>
</organism>
<evidence type="ECO:0000256" key="2">
    <source>
        <dbReference type="ARBA" id="ARBA00022692"/>
    </source>
</evidence>
<feature type="transmembrane region" description="Helical" evidence="5">
    <location>
        <begin position="116"/>
        <end position="140"/>
    </location>
</feature>
<dbReference type="PANTHER" id="PTHR13377">
    <property type="entry name" value="PLACENTAL PROTEIN 6"/>
    <property type="match status" value="1"/>
</dbReference>
<evidence type="ECO:0000256" key="5">
    <source>
        <dbReference type="SAM" id="Phobius"/>
    </source>
</evidence>
<dbReference type="SMART" id="SM01160">
    <property type="entry name" value="DUF1751"/>
    <property type="match status" value="1"/>
</dbReference>
<feature type="transmembrane region" description="Helical" evidence="5">
    <location>
        <begin position="20"/>
        <end position="37"/>
    </location>
</feature>
<dbReference type="GO" id="GO:0005794">
    <property type="term" value="C:Golgi apparatus"/>
    <property type="evidence" value="ECO:0007669"/>
    <property type="project" value="TreeGrafter"/>
</dbReference>
<dbReference type="InterPro" id="IPR013861">
    <property type="entry name" value="TMEM115/Pdh1/Rbl19"/>
</dbReference>
<reference evidence="6" key="2">
    <citation type="submission" date="2021-01" db="EMBL/GenBank/DDBJ databases">
        <authorList>
            <person name="Schikora-Tamarit M.A."/>
        </authorList>
    </citation>
    <scope>NUCLEOTIDE SEQUENCE</scope>
    <source>
        <strain evidence="6">CBS6341</strain>
    </source>
</reference>
<comment type="caution">
    <text evidence="6">The sequence shown here is derived from an EMBL/GenBank/DDBJ whole genome shotgun (WGS) entry which is preliminary data.</text>
</comment>
<feature type="transmembrane region" description="Helical" evidence="5">
    <location>
        <begin position="87"/>
        <end position="104"/>
    </location>
</feature>
<proteinExistence type="predicted"/>
<keyword evidence="3 5" id="KW-1133">Transmembrane helix</keyword>
<dbReference type="OrthoDB" id="73612at2759"/>
<protein>
    <submittedName>
        <fullName evidence="6">Uncharacterized protein</fullName>
    </submittedName>
</protein>
<evidence type="ECO:0000313" key="7">
    <source>
        <dbReference type="Proteomes" id="UP000769528"/>
    </source>
</evidence>
<accession>A0A9P8PQV6</accession>
<dbReference type="AlphaFoldDB" id="A0A9P8PQV6"/>
<dbReference type="GO" id="GO:0016020">
    <property type="term" value="C:membrane"/>
    <property type="evidence" value="ECO:0007669"/>
    <property type="project" value="UniProtKB-SubCell"/>
</dbReference>